<keyword evidence="4" id="KW-0012">Acyltransferase</keyword>
<dbReference type="Proteomes" id="UP000229816">
    <property type="component" value="Unassembled WGS sequence"/>
</dbReference>
<gene>
    <name evidence="4" type="ORF">CO054_02100</name>
</gene>
<dbReference type="Pfam" id="PF00132">
    <property type="entry name" value="Hexapep"/>
    <property type="match status" value="1"/>
</dbReference>
<dbReference type="PANTHER" id="PTHR23416">
    <property type="entry name" value="SIALIC ACID SYNTHASE-RELATED"/>
    <property type="match status" value="1"/>
</dbReference>
<dbReference type="SUPFAM" id="SSF51161">
    <property type="entry name" value="Trimeric LpxA-like enzymes"/>
    <property type="match status" value="1"/>
</dbReference>
<dbReference type="InterPro" id="IPR018357">
    <property type="entry name" value="Hexapep_transf_CS"/>
</dbReference>
<sequence>MLYSENIKITKKRIIFTDKHGNRLSISEAFRRASVRVCNWWGDFKLLIVNRSGWCPSWCWRRFVYKLAGVKIGRGSKIHVFCRFFEPKNIEIGEDTVVGEYAFLDGRAKLKIGSHTDIASQVLIYNSQHDIDHPEFKAIEASVEIGDYVFIGPRTIILPGVKIGKGAVVAAGATVTKDVASRKIVGGVPAQEIGERKLKDFRYRLGRTRLFQ</sequence>
<reference evidence="5" key="1">
    <citation type="submission" date="2017-09" db="EMBL/GenBank/DDBJ databases">
        <title>Depth-based differentiation of microbial function through sediment-hosted aquifers and enrichment of novel symbionts in the deep terrestrial subsurface.</title>
        <authorList>
            <person name="Probst A.J."/>
            <person name="Ladd B."/>
            <person name="Jarett J.K."/>
            <person name="Geller-Mcgrath D.E."/>
            <person name="Sieber C.M.K."/>
            <person name="Emerson J.B."/>
            <person name="Anantharaman K."/>
            <person name="Thomas B.C."/>
            <person name="Malmstrom R."/>
            <person name="Stieglmeier M."/>
            <person name="Klingl A."/>
            <person name="Woyke T."/>
            <person name="Ryan C.M."/>
            <person name="Banfield J.F."/>
        </authorList>
    </citation>
    <scope>NUCLEOTIDE SEQUENCE [LARGE SCALE GENOMIC DNA]</scope>
</reference>
<dbReference type="CDD" id="cd04647">
    <property type="entry name" value="LbH_MAT_like"/>
    <property type="match status" value="1"/>
</dbReference>
<dbReference type="AlphaFoldDB" id="A0A2M8ESH8"/>
<name>A0A2M8ESH8_9BACT</name>
<organism evidence="4 5">
    <name type="scientific">Candidatus Shapirobacteria bacterium CG_4_9_14_0_2_um_filter_39_11</name>
    <dbReference type="NCBI Taxonomy" id="1974478"/>
    <lineage>
        <taxon>Bacteria</taxon>
        <taxon>Candidatus Shapironibacteriota</taxon>
    </lineage>
</organism>
<evidence type="ECO:0000256" key="1">
    <source>
        <dbReference type="ARBA" id="ARBA00007274"/>
    </source>
</evidence>
<dbReference type="GO" id="GO:0008374">
    <property type="term" value="F:O-acyltransferase activity"/>
    <property type="evidence" value="ECO:0007669"/>
    <property type="project" value="TreeGrafter"/>
</dbReference>
<dbReference type="PANTHER" id="PTHR23416:SF23">
    <property type="entry name" value="ACETYLTRANSFERASE C18B11.09C-RELATED"/>
    <property type="match status" value="1"/>
</dbReference>
<comment type="caution">
    <text evidence="4">The sequence shown here is derived from an EMBL/GenBank/DDBJ whole genome shotgun (WGS) entry which is preliminary data.</text>
</comment>
<dbReference type="Gene3D" id="2.160.10.10">
    <property type="entry name" value="Hexapeptide repeat proteins"/>
    <property type="match status" value="1"/>
</dbReference>
<accession>A0A2M8ESH8</accession>
<proteinExistence type="inferred from homology"/>
<dbReference type="InterPro" id="IPR001451">
    <property type="entry name" value="Hexapep"/>
</dbReference>
<keyword evidence="2 4" id="KW-0808">Transferase</keyword>
<dbReference type="EMBL" id="PFSF01000044">
    <property type="protein sequence ID" value="PJC28074.1"/>
    <property type="molecule type" value="Genomic_DNA"/>
</dbReference>
<dbReference type="PROSITE" id="PS00101">
    <property type="entry name" value="HEXAPEP_TRANSFERASES"/>
    <property type="match status" value="1"/>
</dbReference>
<dbReference type="InterPro" id="IPR051159">
    <property type="entry name" value="Hexapeptide_acetyltransf"/>
</dbReference>
<dbReference type="GO" id="GO:0005829">
    <property type="term" value="C:cytosol"/>
    <property type="evidence" value="ECO:0007669"/>
    <property type="project" value="TreeGrafter"/>
</dbReference>
<keyword evidence="3" id="KW-0677">Repeat</keyword>
<dbReference type="InterPro" id="IPR011004">
    <property type="entry name" value="Trimer_LpxA-like_sf"/>
</dbReference>
<evidence type="ECO:0000256" key="3">
    <source>
        <dbReference type="ARBA" id="ARBA00022737"/>
    </source>
</evidence>
<evidence type="ECO:0000313" key="4">
    <source>
        <dbReference type="EMBL" id="PJC28074.1"/>
    </source>
</evidence>
<protein>
    <submittedName>
        <fullName evidence="4">Acyltransferase</fullName>
    </submittedName>
</protein>
<evidence type="ECO:0000256" key="2">
    <source>
        <dbReference type="ARBA" id="ARBA00022679"/>
    </source>
</evidence>
<evidence type="ECO:0000313" key="5">
    <source>
        <dbReference type="Proteomes" id="UP000229816"/>
    </source>
</evidence>
<comment type="similarity">
    <text evidence="1">Belongs to the transferase hexapeptide repeat family.</text>
</comment>